<dbReference type="InterPro" id="IPR015590">
    <property type="entry name" value="Aldehyde_DH_dom"/>
</dbReference>
<evidence type="ECO:0000256" key="2">
    <source>
        <dbReference type="ARBA" id="ARBA00023027"/>
    </source>
</evidence>
<dbReference type="PANTHER" id="PTHR42862">
    <property type="entry name" value="DELTA-1-PYRROLINE-5-CARBOXYLATE DEHYDROGENASE 1, ISOFORM A-RELATED"/>
    <property type="match status" value="1"/>
</dbReference>
<dbReference type="SUPFAM" id="SSF53720">
    <property type="entry name" value="ALDH-like"/>
    <property type="match status" value="1"/>
</dbReference>
<keyword evidence="2" id="KW-0520">NAD</keyword>
<name>A0A7K8F6R1_9CORV</name>
<sequence>QEIFGPILTVFVYPDNRYKEVLELIDTTTPYGLTGAVFAQEKKAIEESRRLLRNAAGNFYINDKSTGAVVAQQPFGGSRISGTNDKPGGPHYILRWTSPQAIKETHVPLRDWRYAYMQ</sequence>
<dbReference type="InterPro" id="IPR016162">
    <property type="entry name" value="Ald_DH_N"/>
</dbReference>
<dbReference type="Pfam" id="PF00171">
    <property type="entry name" value="Aldedh"/>
    <property type="match status" value="1"/>
</dbReference>
<reference evidence="4 5" key="1">
    <citation type="submission" date="2019-09" db="EMBL/GenBank/DDBJ databases">
        <title>Bird 10,000 Genomes (B10K) Project - Family phase.</title>
        <authorList>
            <person name="Zhang G."/>
        </authorList>
    </citation>
    <scope>NUCLEOTIDE SEQUENCE [LARGE SCALE GENOMIC DNA]</scope>
    <source>
        <strain evidence="4">B10K-DU-029-33</strain>
        <tissue evidence="4">Heart</tissue>
    </source>
</reference>
<dbReference type="GO" id="GO:0005759">
    <property type="term" value="C:mitochondrial matrix"/>
    <property type="evidence" value="ECO:0007669"/>
    <property type="project" value="TreeGrafter"/>
</dbReference>
<proteinExistence type="predicted"/>
<feature type="non-terminal residue" evidence="4">
    <location>
        <position position="118"/>
    </location>
</feature>
<dbReference type="InterPro" id="IPR016163">
    <property type="entry name" value="Ald_DH_C"/>
</dbReference>
<dbReference type="PANTHER" id="PTHR42862:SF1">
    <property type="entry name" value="DELTA-1-PYRROLINE-5-CARBOXYLATE DEHYDROGENASE 2, ISOFORM A-RELATED"/>
    <property type="match status" value="1"/>
</dbReference>
<dbReference type="InterPro" id="IPR050485">
    <property type="entry name" value="Proline_metab_enzyme"/>
</dbReference>
<dbReference type="Proteomes" id="UP000548317">
    <property type="component" value="Unassembled WGS sequence"/>
</dbReference>
<evidence type="ECO:0000313" key="5">
    <source>
        <dbReference type="Proteomes" id="UP000548317"/>
    </source>
</evidence>
<dbReference type="EMBL" id="VZTI01001682">
    <property type="protein sequence ID" value="NXB59089.1"/>
    <property type="molecule type" value="Genomic_DNA"/>
</dbReference>
<dbReference type="Gene3D" id="3.40.309.10">
    <property type="entry name" value="Aldehyde Dehydrogenase, Chain A, domain 2"/>
    <property type="match status" value="1"/>
</dbReference>
<feature type="domain" description="Aldehyde dehydrogenase" evidence="3">
    <location>
        <begin position="1"/>
        <end position="101"/>
    </location>
</feature>
<dbReference type="GO" id="GO:0010133">
    <property type="term" value="P:L-proline catabolic process to L-glutamate"/>
    <property type="evidence" value="ECO:0007669"/>
    <property type="project" value="TreeGrafter"/>
</dbReference>
<dbReference type="Gene3D" id="3.40.605.10">
    <property type="entry name" value="Aldehyde Dehydrogenase, Chain A, domain 1"/>
    <property type="match status" value="1"/>
</dbReference>
<gene>
    <name evidence="4" type="primary">Aldh4a1_0</name>
    <name evidence="4" type="ORF">STRCIN_R04223</name>
</gene>
<dbReference type="GO" id="GO:0003842">
    <property type="term" value="F:L-glutamate gamma-semialdehyde dehydrogenase activity"/>
    <property type="evidence" value="ECO:0007669"/>
    <property type="project" value="TreeGrafter"/>
</dbReference>
<dbReference type="AlphaFoldDB" id="A0A7K8F6R1"/>
<keyword evidence="5" id="KW-1185">Reference proteome</keyword>
<accession>A0A7K8F6R1</accession>
<keyword evidence="1" id="KW-0560">Oxidoreductase</keyword>
<evidence type="ECO:0000256" key="1">
    <source>
        <dbReference type="ARBA" id="ARBA00023002"/>
    </source>
</evidence>
<evidence type="ECO:0000259" key="3">
    <source>
        <dbReference type="Pfam" id="PF00171"/>
    </source>
</evidence>
<organism evidence="4 5">
    <name type="scientific">Struthidea cinerea</name>
    <dbReference type="NCBI Taxonomy" id="181839"/>
    <lineage>
        <taxon>Eukaryota</taxon>
        <taxon>Metazoa</taxon>
        <taxon>Chordata</taxon>
        <taxon>Craniata</taxon>
        <taxon>Vertebrata</taxon>
        <taxon>Euteleostomi</taxon>
        <taxon>Archelosauria</taxon>
        <taxon>Archosauria</taxon>
        <taxon>Dinosauria</taxon>
        <taxon>Saurischia</taxon>
        <taxon>Theropoda</taxon>
        <taxon>Coelurosauria</taxon>
        <taxon>Aves</taxon>
        <taxon>Neognathae</taxon>
        <taxon>Neoaves</taxon>
        <taxon>Telluraves</taxon>
        <taxon>Australaves</taxon>
        <taxon>Passeriformes</taxon>
        <taxon>Corvoidea</taxon>
        <taxon>Corcoracidae</taxon>
        <taxon>Struthidea</taxon>
    </lineage>
</organism>
<protein>
    <submittedName>
        <fullName evidence="4">AL4A1 protein</fullName>
    </submittedName>
</protein>
<evidence type="ECO:0000313" key="4">
    <source>
        <dbReference type="EMBL" id="NXB59089.1"/>
    </source>
</evidence>
<feature type="non-terminal residue" evidence="4">
    <location>
        <position position="1"/>
    </location>
</feature>
<dbReference type="InterPro" id="IPR016161">
    <property type="entry name" value="Ald_DH/histidinol_DH"/>
</dbReference>
<comment type="caution">
    <text evidence="4">The sequence shown here is derived from an EMBL/GenBank/DDBJ whole genome shotgun (WGS) entry which is preliminary data.</text>
</comment>